<dbReference type="AlphaFoldDB" id="J3LRY1"/>
<dbReference type="EnsemblPlants" id="OB03G38070.1">
    <property type="protein sequence ID" value="OB03G38070.1"/>
    <property type="gene ID" value="OB03G38070"/>
</dbReference>
<evidence type="ECO:0000313" key="2">
    <source>
        <dbReference type="EnsemblPlants" id="OB03G38070.1"/>
    </source>
</evidence>
<name>J3LRY1_ORYBR</name>
<reference evidence="2" key="1">
    <citation type="journal article" date="2013" name="Nat. Commun.">
        <title>Whole-genome sequencing of Oryza brachyantha reveals mechanisms underlying Oryza genome evolution.</title>
        <authorList>
            <person name="Chen J."/>
            <person name="Huang Q."/>
            <person name="Gao D."/>
            <person name="Wang J."/>
            <person name="Lang Y."/>
            <person name="Liu T."/>
            <person name="Li B."/>
            <person name="Bai Z."/>
            <person name="Luis Goicoechea J."/>
            <person name="Liang C."/>
            <person name="Chen C."/>
            <person name="Zhang W."/>
            <person name="Sun S."/>
            <person name="Liao Y."/>
            <person name="Zhang X."/>
            <person name="Yang L."/>
            <person name="Song C."/>
            <person name="Wang M."/>
            <person name="Shi J."/>
            <person name="Liu G."/>
            <person name="Liu J."/>
            <person name="Zhou H."/>
            <person name="Zhou W."/>
            <person name="Yu Q."/>
            <person name="An N."/>
            <person name="Chen Y."/>
            <person name="Cai Q."/>
            <person name="Wang B."/>
            <person name="Liu B."/>
            <person name="Min J."/>
            <person name="Huang Y."/>
            <person name="Wu H."/>
            <person name="Li Z."/>
            <person name="Zhang Y."/>
            <person name="Yin Y."/>
            <person name="Song W."/>
            <person name="Jiang J."/>
            <person name="Jackson S.A."/>
            <person name="Wing R.A."/>
            <person name="Wang J."/>
            <person name="Chen M."/>
        </authorList>
    </citation>
    <scope>NUCLEOTIDE SEQUENCE [LARGE SCALE GENOMIC DNA]</scope>
    <source>
        <strain evidence="2">cv. IRGC 101232</strain>
    </source>
</reference>
<reference evidence="2" key="2">
    <citation type="submission" date="2013-04" db="UniProtKB">
        <authorList>
            <consortium name="EnsemblPlants"/>
        </authorList>
    </citation>
    <scope>IDENTIFICATION</scope>
</reference>
<dbReference type="Proteomes" id="UP000006038">
    <property type="component" value="Chromosome 3"/>
</dbReference>
<feature type="region of interest" description="Disordered" evidence="1">
    <location>
        <begin position="1"/>
        <end position="25"/>
    </location>
</feature>
<feature type="compositionally biased region" description="Basic and acidic residues" evidence="1">
    <location>
        <begin position="1"/>
        <end position="16"/>
    </location>
</feature>
<protein>
    <submittedName>
        <fullName evidence="2">Uncharacterized protein</fullName>
    </submittedName>
</protein>
<dbReference type="HOGENOM" id="CLU_1952119_0_0_1"/>
<proteinExistence type="predicted"/>
<accession>J3LRY1</accession>
<organism evidence="2">
    <name type="scientific">Oryza brachyantha</name>
    <name type="common">malo sina</name>
    <dbReference type="NCBI Taxonomy" id="4533"/>
    <lineage>
        <taxon>Eukaryota</taxon>
        <taxon>Viridiplantae</taxon>
        <taxon>Streptophyta</taxon>
        <taxon>Embryophyta</taxon>
        <taxon>Tracheophyta</taxon>
        <taxon>Spermatophyta</taxon>
        <taxon>Magnoliopsida</taxon>
        <taxon>Liliopsida</taxon>
        <taxon>Poales</taxon>
        <taxon>Poaceae</taxon>
        <taxon>BOP clade</taxon>
        <taxon>Oryzoideae</taxon>
        <taxon>Oryzeae</taxon>
        <taxon>Oryzinae</taxon>
        <taxon>Oryza</taxon>
    </lineage>
</organism>
<feature type="compositionally biased region" description="Basic and acidic residues" evidence="1">
    <location>
        <begin position="101"/>
        <end position="114"/>
    </location>
</feature>
<feature type="region of interest" description="Disordered" evidence="1">
    <location>
        <begin position="77"/>
        <end position="114"/>
    </location>
</feature>
<keyword evidence="3" id="KW-1185">Reference proteome</keyword>
<sequence length="129" mass="14386">MAYKLDQEKKTWEKSRMKVTSQTGQTVPCPLNPPLRCIRSLPHRALCHSPTTAVPLFLTNPSCISRHLDEYERTPFEVTTPRHPAPSPSSFASSSAVVRPTESEPRNVGGEERGCSGRDPFGFTTCCRR</sequence>
<dbReference type="STRING" id="4533.J3LRY1"/>
<evidence type="ECO:0000313" key="3">
    <source>
        <dbReference type="Proteomes" id="UP000006038"/>
    </source>
</evidence>
<dbReference type="Gramene" id="OB03G38070.1">
    <property type="protein sequence ID" value="OB03G38070.1"/>
    <property type="gene ID" value="OB03G38070"/>
</dbReference>
<evidence type="ECO:0000256" key="1">
    <source>
        <dbReference type="SAM" id="MobiDB-lite"/>
    </source>
</evidence>